<dbReference type="PANTHER" id="PTHR12972:SF0">
    <property type="entry name" value="PROTEIN DOWNSTREAM NEIGHBOR OF SON"/>
    <property type="match status" value="1"/>
</dbReference>
<dbReference type="GO" id="GO:0005634">
    <property type="term" value="C:nucleus"/>
    <property type="evidence" value="ECO:0007669"/>
    <property type="project" value="UniProtKB-SubCell"/>
</dbReference>
<organism evidence="5">
    <name type="scientific">Guillardia theta</name>
    <name type="common">Cryptophyte</name>
    <name type="synonym">Cryptomonas phi</name>
    <dbReference type="NCBI Taxonomy" id="55529"/>
    <lineage>
        <taxon>Eukaryota</taxon>
        <taxon>Cryptophyceae</taxon>
        <taxon>Pyrenomonadales</taxon>
        <taxon>Geminigeraceae</taxon>
        <taxon>Guillardia</taxon>
    </lineage>
</organism>
<keyword evidence="2" id="KW-0217">Developmental protein</keyword>
<sequence length="302" mass="34482">MNEEERLARALIQWRYPSNASQLSTREPVQRSKAEEKEMEKNQQEFRHALHSLYRLYKNGQCRYFYLMSEDFHVLFRDSSPNVVSSSQDLAKAEQIAFISSSTKSLRKGLRDKIVEFAMPLDPDDRNGSQDPDNLSLLQELRDFASSTSFPVRHNLGTLVKDGSPQSLLVVKGTFHVQSLYDFLYNMDFSASPTLLSPIPFLFATLKPISLKQSQVKAINRQHSLNVVTLEGPMLPSNLKDLIHCLDKKLELFDLTMKSDPQSTHFCLPSCVDTVPEGLVRRKFLTKVEKREGTLVISENKV</sequence>
<comment type="similarity">
    <text evidence="4">Belongs to the DONSON family.</text>
</comment>
<dbReference type="InterPro" id="IPR024861">
    <property type="entry name" value="Donson"/>
</dbReference>
<evidence type="ECO:0000256" key="4">
    <source>
        <dbReference type="ARBA" id="ARBA00025806"/>
    </source>
</evidence>
<dbReference type="EMBL" id="HBKN01043859">
    <property type="protein sequence ID" value="CAE2332918.1"/>
    <property type="molecule type" value="Transcribed_RNA"/>
</dbReference>
<comment type="subcellular location">
    <subcellularLocation>
        <location evidence="1">Nucleus</location>
    </subcellularLocation>
</comment>
<dbReference type="PANTHER" id="PTHR12972">
    <property type="entry name" value="DOWNSTREAM NEIGHBOR OF SON"/>
    <property type="match status" value="1"/>
</dbReference>
<protein>
    <submittedName>
        <fullName evidence="5">Uncharacterized protein</fullName>
    </submittedName>
</protein>
<accession>A0A7S4PEX0</accession>
<evidence type="ECO:0000256" key="1">
    <source>
        <dbReference type="ARBA" id="ARBA00004123"/>
    </source>
</evidence>
<evidence type="ECO:0000256" key="3">
    <source>
        <dbReference type="ARBA" id="ARBA00023242"/>
    </source>
</evidence>
<reference evidence="5" key="1">
    <citation type="submission" date="2021-01" db="EMBL/GenBank/DDBJ databases">
        <authorList>
            <person name="Corre E."/>
            <person name="Pelletier E."/>
            <person name="Niang G."/>
            <person name="Scheremetjew M."/>
            <person name="Finn R."/>
            <person name="Kale V."/>
            <person name="Holt S."/>
            <person name="Cochrane G."/>
            <person name="Meng A."/>
            <person name="Brown T."/>
            <person name="Cohen L."/>
        </authorList>
    </citation>
    <scope>NUCLEOTIDE SEQUENCE</scope>
    <source>
        <strain evidence="5">CCMP 2712</strain>
    </source>
</reference>
<gene>
    <name evidence="5" type="ORF">GTHE00462_LOCUS34352</name>
</gene>
<evidence type="ECO:0000256" key="2">
    <source>
        <dbReference type="ARBA" id="ARBA00022473"/>
    </source>
</evidence>
<proteinExistence type="inferred from homology"/>
<keyword evidence="3" id="KW-0539">Nucleus</keyword>
<dbReference type="GO" id="GO:0033260">
    <property type="term" value="P:nuclear DNA replication"/>
    <property type="evidence" value="ECO:0007669"/>
    <property type="project" value="TreeGrafter"/>
</dbReference>
<evidence type="ECO:0000313" key="5">
    <source>
        <dbReference type="EMBL" id="CAE2332918.1"/>
    </source>
</evidence>
<name>A0A7S4PEX0_GUITH</name>
<dbReference type="AlphaFoldDB" id="A0A7S4PEX0"/>